<dbReference type="InterPro" id="IPR002562">
    <property type="entry name" value="3'-5'_exonuclease_dom"/>
</dbReference>
<dbReference type="FunCoup" id="A0A1Y1U9N6">
    <property type="interactions" value="713"/>
</dbReference>
<dbReference type="InterPro" id="IPR044876">
    <property type="entry name" value="HRDC_dom_sf"/>
</dbReference>
<dbReference type="GO" id="GO:0005730">
    <property type="term" value="C:nucleolus"/>
    <property type="evidence" value="ECO:0007669"/>
    <property type="project" value="TreeGrafter"/>
</dbReference>
<dbReference type="PANTHER" id="PTHR12124">
    <property type="entry name" value="POLYMYOSITIS/SCLERODERMA AUTOANTIGEN-RELATED"/>
    <property type="match status" value="1"/>
</dbReference>
<accession>A0A1Y1U9N6</accession>
<evidence type="ECO:0000313" key="8">
    <source>
        <dbReference type="EMBL" id="ORX34217.1"/>
    </source>
</evidence>
<feature type="compositionally biased region" description="Polar residues" evidence="6">
    <location>
        <begin position="705"/>
        <end position="715"/>
    </location>
</feature>
<dbReference type="GO" id="GO:0071038">
    <property type="term" value="P:TRAMP-dependent tRNA surveillance pathway"/>
    <property type="evidence" value="ECO:0007669"/>
    <property type="project" value="TreeGrafter"/>
</dbReference>
<dbReference type="PANTHER" id="PTHR12124:SF47">
    <property type="entry name" value="EXOSOME COMPONENT 10"/>
    <property type="match status" value="1"/>
</dbReference>
<reference evidence="8 9" key="1">
    <citation type="submission" date="2017-03" db="EMBL/GenBank/DDBJ databases">
        <title>Widespread Adenine N6-methylation of Active Genes in Fungi.</title>
        <authorList>
            <consortium name="DOE Joint Genome Institute"/>
            <person name="Mondo S.J."/>
            <person name="Dannebaum R.O."/>
            <person name="Kuo R.C."/>
            <person name="Louie K.B."/>
            <person name="Bewick A.J."/>
            <person name="Labutti K."/>
            <person name="Haridas S."/>
            <person name="Kuo A."/>
            <person name="Salamov A."/>
            <person name="Ahrendt S.R."/>
            <person name="Lau R."/>
            <person name="Bowen B.P."/>
            <person name="Lipzen A."/>
            <person name="Sullivan W."/>
            <person name="Andreopoulos W.B."/>
            <person name="Clum A."/>
            <person name="Lindquist E."/>
            <person name="Daum C."/>
            <person name="Northen T.R."/>
            <person name="Ramamoorthy G."/>
            <person name="Schmitz R.J."/>
            <person name="Gryganskyi A."/>
            <person name="Culley D."/>
            <person name="Magnuson J."/>
            <person name="James T.Y."/>
            <person name="O'Malley M.A."/>
            <person name="Stajich J.E."/>
            <person name="Spatafora J.W."/>
            <person name="Visel A."/>
            <person name="Grigoriev I.V."/>
        </authorList>
    </citation>
    <scope>NUCLEOTIDE SEQUENCE [LARGE SCALE GENOMIC DNA]</scope>
    <source>
        <strain evidence="8 9">NRRL Y-17943</strain>
    </source>
</reference>
<dbReference type="SUPFAM" id="SSF47819">
    <property type="entry name" value="HRDC-like"/>
    <property type="match status" value="1"/>
</dbReference>
<evidence type="ECO:0000256" key="1">
    <source>
        <dbReference type="ARBA" id="ARBA00004123"/>
    </source>
</evidence>
<dbReference type="InterPro" id="IPR012337">
    <property type="entry name" value="RNaseH-like_sf"/>
</dbReference>
<comment type="similarity">
    <text evidence="5">Belongs to the exosome component 10/RRP6 family.</text>
</comment>
<comment type="subcellular location">
    <subcellularLocation>
        <location evidence="1">Nucleus</location>
    </subcellularLocation>
</comment>
<comment type="caution">
    <text evidence="8">The sequence shown here is derived from an EMBL/GenBank/DDBJ whole genome shotgun (WGS) entry which is preliminary data.</text>
</comment>
<feature type="region of interest" description="Disordered" evidence="6">
    <location>
        <begin position="688"/>
        <end position="785"/>
    </location>
</feature>
<keyword evidence="9" id="KW-1185">Reference proteome</keyword>
<dbReference type="GO" id="GO:0071035">
    <property type="term" value="P:nuclear polyadenylation-dependent rRNA catabolic process"/>
    <property type="evidence" value="ECO:0007669"/>
    <property type="project" value="TreeGrafter"/>
</dbReference>
<dbReference type="GeneID" id="33556003"/>
<dbReference type="GO" id="GO:0000175">
    <property type="term" value="F:3'-5'-RNA exonuclease activity"/>
    <property type="evidence" value="ECO:0007669"/>
    <property type="project" value="InterPro"/>
</dbReference>
<dbReference type="Gene3D" id="3.30.420.10">
    <property type="entry name" value="Ribonuclease H-like superfamily/Ribonuclease H"/>
    <property type="match status" value="1"/>
</dbReference>
<dbReference type="GO" id="GO:0071037">
    <property type="term" value="P:nuclear polyadenylation-dependent snRNA catabolic process"/>
    <property type="evidence" value="ECO:0007669"/>
    <property type="project" value="TreeGrafter"/>
</dbReference>
<dbReference type="GO" id="GO:0071040">
    <property type="term" value="P:nuclear polyadenylation-dependent antisense transcript catabolic process"/>
    <property type="evidence" value="ECO:0007669"/>
    <property type="project" value="TreeGrafter"/>
</dbReference>
<dbReference type="InParanoid" id="A0A1Y1U9N6"/>
<dbReference type="AlphaFoldDB" id="A0A1Y1U9N6"/>
<feature type="region of interest" description="Disordered" evidence="6">
    <location>
        <begin position="822"/>
        <end position="841"/>
    </location>
</feature>
<keyword evidence="3" id="KW-0271">Exosome</keyword>
<organism evidence="8 9">
    <name type="scientific">Kockovaella imperatae</name>
    <dbReference type="NCBI Taxonomy" id="4999"/>
    <lineage>
        <taxon>Eukaryota</taxon>
        <taxon>Fungi</taxon>
        <taxon>Dikarya</taxon>
        <taxon>Basidiomycota</taxon>
        <taxon>Agaricomycotina</taxon>
        <taxon>Tremellomycetes</taxon>
        <taxon>Tremellales</taxon>
        <taxon>Cuniculitremaceae</taxon>
        <taxon>Kockovaella</taxon>
    </lineage>
</organism>
<sequence>MRRLTDLLDVATTHANALPPKSDLSFHRTLHRKFAKDQDEASSRILKLADSLLAKVQTDISSKGKARRKIEDEEDVVDGYRRGVMDVVNGLLEDAASRLDEVSGQKKSPAIQVSSSASPSHARIPPLVAFWTFKAVKAHVSKPQLQFPDRQKYDSYRHNPPCPFRPHLLTKPHALVPLEFEGSSRADDTDNEKGHHLVRQHPYRYETEHIGYPTAMFMSAPPIPPRPIDEDDAILVETPEAYRAMVAELVKAKEIAVDTEHHDVRSYFGFTCLMQISTREKDWIVDVIKLRGLISEDKFGGVMVDPSVVKVLQGADQDIVWLQKDFQIYIVNLFDTHQAAAFLQYPQRSLKALVAKFCGITLDKGQQMADWRVRPLTPEMIKYARADTHYLLYVYDKIRNELLEKSRQPTPVEEVSGEAAEPVNPQGSMRQVLGRSEEIALKLYQPEESDYSTGDGAFGWYHAVKMAFGYKGVQTETAVLFKHLHVWRDMVARREDESPHYIMSNDFMRYLAQTAATNSDSQMAEVMAVVPREYADDISKAIFDARTDWEKHGPDAIKILVKSTKRPKAGSKLPDAMTRASPTSVTLPPPFTTASAEPSDSDMWGTTQPNQTPIESSSDLFGTTVQVERSATNSTAAQEASDLFGPTLASDNSRKRRKSPSPTFVDVQAAVKEDILSEEVVNRALLPSQQDEAQPAADPKHEVDTFSSAAQSSLGTGHKTDDPAPARIDGSASQKPDSEIEDNEDVVKVSRNMRKKSKKIERAKRKQEKKARGMNNEDPPKEIKDFDYASAPSLLDAAPAEVKGKAKKSKARGTEIITPRFGTVAKDLSEPKGGNKSKTFH</sequence>
<keyword evidence="4" id="KW-0539">Nucleus</keyword>
<feature type="compositionally biased region" description="Basic residues" evidence="6">
    <location>
        <begin position="751"/>
        <end position="769"/>
    </location>
</feature>
<dbReference type="SMART" id="SM00474">
    <property type="entry name" value="35EXOc"/>
    <property type="match status" value="1"/>
</dbReference>
<evidence type="ECO:0000259" key="7">
    <source>
        <dbReference type="PROSITE" id="PS50967"/>
    </source>
</evidence>
<dbReference type="Gene3D" id="1.10.150.80">
    <property type="entry name" value="HRDC domain"/>
    <property type="match status" value="1"/>
</dbReference>
<dbReference type="GO" id="GO:0000467">
    <property type="term" value="P:exonucleolytic trimming to generate mature 3'-end of 5.8S rRNA from tricistronic rRNA transcript (SSU-rRNA, 5.8S rRNA, LSU-rRNA)"/>
    <property type="evidence" value="ECO:0007669"/>
    <property type="project" value="InterPro"/>
</dbReference>
<dbReference type="InterPro" id="IPR012588">
    <property type="entry name" value="Exosome-assoc_fac_Rrp6_N"/>
</dbReference>
<proteinExistence type="inferred from homology"/>
<dbReference type="InterPro" id="IPR010997">
    <property type="entry name" value="HRDC-like_sf"/>
</dbReference>
<dbReference type="InterPro" id="IPR045092">
    <property type="entry name" value="Rrp6-like"/>
</dbReference>
<dbReference type="GO" id="GO:0003727">
    <property type="term" value="F:single-stranded RNA binding"/>
    <property type="evidence" value="ECO:0007669"/>
    <property type="project" value="TreeGrafter"/>
</dbReference>
<dbReference type="Pfam" id="PF01612">
    <property type="entry name" value="DNA_pol_A_exo1"/>
    <property type="match status" value="1"/>
</dbReference>
<dbReference type="RefSeq" id="XP_021868495.1">
    <property type="nucleotide sequence ID" value="XM_022014195.1"/>
</dbReference>
<name>A0A1Y1U9N6_9TREE</name>
<evidence type="ECO:0000256" key="2">
    <source>
        <dbReference type="ARBA" id="ARBA00022552"/>
    </source>
</evidence>
<evidence type="ECO:0000256" key="3">
    <source>
        <dbReference type="ARBA" id="ARBA00022835"/>
    </source>
</evidence>
<evidence type="ECO:0000256" key="6">
    <source>
        <dbReference type="SAM" id="MobiDB-lite"/>
    </source>
</evidence>
<dbReference type="GO" id="GO:0071044">
    <property type="term" value="P:histone mRNA catabolic process"/>
    <property type="evidence" value="ECO:0007669"/>
    <property type="project" value="TreeGrafter"/>
</dbReference>
<feature type="region of interest" description="Disordered" evidence="6">
    <location>
        <begin position="407"/>
        <end position="428"/>
    </location>
</feature>
<evidence type="ECO:0000256" key="5">
    <source>
        <dbReference type="ARBA" id="ARBA00043957"/>
    </source>
</evidence>
<dbReference type="Pfam" id="PF00570">
    <property type="entry name" value="HRDC"/>
    <property type="match status" value="1"/>
</dbReference>
<dbReference type="Pfam" id="PF08066">
    <property type="entry name" value="PMC2NT"/>
    <property type="match status" value="1"/>
</dbReference>
<dbReference type="STRING" id="4999.A0A1Y1U9N6"/>
<feature type="domain" description="HRDC" evidence="7">
    <location>
        <begin position="474"/>
        <end position="552"/>
    </location>
</feature>
<dbReference type="GO" id="GO:0071039">
    <property type="term" value="P:nuclear polyadenylation-dependent CUT catabolic process"/>
    <property type="evidence" value="ECO:0007669"/>
    <property type="project" value="TreeGrafter"/>
</dbReference>
<dbReference type="InterPro" id="IPR036397">
    <property type="entry name" value="RNaseH_sf"/>
</dbReference>
<dbReference type="EMBL" id="NBSH01000015">
    <property type="protein sequence ID" value="ORX34217.1"/>
    <property type="molecule type" value="Genomic_DNA"/>
</dbReference>
<dbReference type="Proteomes" id="UP000193218">
    <property type="component" value="Unassembled WGS sequence"/>
</dbReference>
<dbReference type="PROSITE" id="PS50967">
    <property type="entry name" value="HRDC"/>
    <property type="match status" value="1"/>
</dbReference>
<dbReference type="GO" id="GO:0071036">
    <property type="term" value="P:nuclear polyadenylation-dependent snoRNA catabolic process"/>
    <property type="evidence" value="ECO:0007669"/>
    <property type="project" value="TreeGrafter"/>
</dbReference>
<dbReference type="InterPro" id="IPR002121">
    <property type="entry name" value="HRDC_dom"/>
</dbReference>
<keyword evidence="2" id="KW-0698">rRNA processing</keyword>
<feature type="compositionally biased region" description="Polar residues" evidence="6">
    <location>
        <begin position="580"/>
        <end position="638"/>
    </location>
</feature>
<dbReference type="SUPFAM" id="SSF53098">
    <property type="entry name" value="Ribonuclease H-like"/>
    <property type="match status" value="1"/>
</dbReference>
<gene>
    <name evidence="8" type="ORF">BD324DRAFT_610217</name>
</gene>
<protein>
    <submittedName>
        <fullName evidence="8">Ribonuclease H-like domain-containing protein</fullName>
    </submittedName>
</protein>
<evidence type="ECO:0000256" key="4">
    <source>
        <dbReference type="ARBA" id="ARBA00023242"/>
    </source>
</evidence>
<evidence type="ECO:0000313" key="9">
    <source>
        <dbReference type="Proteomes" id="UP000193218"/>
    </source>
</evidence>
<dbReference type="GO" id="GO:0071051">
    <property type="term" value="P:poly(A)-dependent snoRNA 3'-end processing"/>
    <property type="evidence" value="ECO:0007669"/>
    <property type="project" value="TreeGrafter"/>
</dbReference>
<dbReference type="GO" id="GO:0000166">
    <property type="term" value="F:nucleotide binding"/>
    <property type="evidence" value="ECO:0007669"/>
    <property type="project" value="InterPro"/>
</dbReference>
<dbReference type="GO" id="GO:0000176">
    <property type="term" value="C:nuclear exosome (RNase complex)"/>
    <property type="evidence" value="ECO:0007669"/>
    <property type="project" value="InterPro"/>
</dbReference>
<feature type="region of interest" description="Disordered" evidence="6">
    <location>
        <begin position="568"/>
        <end position="663"/>
    </location>
</feature>
<dbReference type="OrthoDB" id="2250022at2759"/>